<dbReference type="PANTHER" id="PTHR47816:SF4">
    <property type="entry name" value="RIBOSOMAL RNA SMALL SUBUNIT METHYLTRANSFERASE C"/>
    <property type="match status" value="1"/>
</dbReference>
<dbReference type="PANTHER" id="PTHR47816">
    <property type="entry name" value="RIBOSOMAL RNA SMALL SUBUNIT METHYLTRANSFERASE C"/>
    <property type="match status" value="1"/>
</dbReference>
<feature type="domain" description="Methyltransferase small" evidence="4">
    <location>
        <begin position="53"/>
        <end position="221"/>
    </location>
</feature>
<dbReference type="PATRIC" id="fig|1321820.3.peg.373"/>
<dbReference type="SUPFAM" id="SSF53335">
    <property type="entry name" value="S-adenosyl-L-methionine-dependent methyltransferases"/>
    <property type="match status" value="1"/>
</dbReference>
<name>U2S1Z7_9BACL</name>
<dbReference type="InterPro" id="IPR046977">
    <property type="entry name" value="RsmC/RlmG"/>
</dbReference>
<evidence type="ECO:0000256" key="3">
    <source>
        <dbReference type="SAM" id="Phobius"/>
    </source>
</evidence>
<protein>
    <submittedName>
        <fullName evidence="5">Methyltransferase small domain protein</fullName>
    </submittedName>
</protein>
<keyword evidence="3" id="KW-0812">Transmembrane</keyword>
<evidence type="ECO:0000256" key="1">
    <source>
        <dbReference type="ARBA" id="ARBA00022603"/>
    </source>
</evidence>
<gene>
    <name evidence="5" type="ORF">HMPREF1983_00379</name>
</gene>
<dbReference type="InterPro" id="IPR029063">
    <property type="entry name" value="SAM-dependent_MTases_sf"/>
</dbReference>
<accession>U2S1Z7</accession>
<keyword evidence="1 5" id="KW-0489">Methyltransferase</keyword>
<sequence>MIITKIVYLKCFTLRYAIFLIGGVFIMGHYYTNNPTTNSCEKIIYSEINNTKLKFYTDNGVFSKDNVDFGTRSLLESFSSEKLNVKVADIGCGYGVISIYLAKINPTYTFTMIDVNNRSLELAKKNIELNKVINEIEVIESSSFDNVKGMFDIVITNPPIRAGKQIVHKIMKDSYNHLVIAGELWVVIQKKQGMASCKKLLEGLFSNVEIISKNKGYYILKAVK</sequence>
<keyword evidence="3" id="KW-0472">Membrane</keyword>
<evidence type="ECO:0000256" key="2">
    <source>
        <dbReference type="ARBA" id="ARBA00022679"/>
    </source>
</evidence>
<dbReference type="AlphaFoldDB" id="U2S1Z7"/>
<dbReference type="Proteomes" id="UP000016637">
    <property type="component" value="Unassembled WGS sequence"/>
</dbReference>
<keyword evidence="6" id="KW-1185">Reference proteome</keyword>
<dbReference type="Gene3D" id="3.40.50.150">
    <property type="entry name" value="Vaccinia Virus protein VP39"/>
    <property type="match status" value="1"/>
</dbReference>
<organism evidence="5 6">
    <name type="scientific">Gemella bergeri ATCC 700627</name>
    <dbReference type="NCBI Taxonomy" id="1321820"/>
    <lineage>
        <taxon>Bacteria</taxon>
        <taxon>Bacillati</taxon>
        <taxon>Bacillota</taxon>
        <taxon>Bacilli</taxon>
        <taxon>Bacillales</taxon>
        <taxon>Gemellaceae</taxon>
        <taxon>Gemella</taxon>
    </lineage>
</organism>
<dbReference type="HOGENOM" id="CLU_018398_7_2_9"/>
<evidence type="ECO:0000313" key="6">
    <source>
        <dbReference type="Proteomes" id="UP000016637"/>
    </source>
</evidence>
<dbReference type="eggNOG" id="COG2813">
    <property type="taxonomic scope" value="Bacteria"/>
</dbReference>
<keyword evidence="2 5" id="KW-0808">Transferase</keyword>
<comment type="caution">
    <text evidence="5">The sequence shown here is derived from an EMBL/GenBank/DDBJ whole genome shotgun (WGS) entry which is preliminary data.</text>
</comment>
<dbReference type="Pfam" id="PF05175">
    <property type="entry name" value="MTS"/>
    <property type="match status" value="1"/>
</dbReference>
<dbReference type="GO" id="GO:0032259">
    <property type="term" value="P:methylation"/>
    <property type="evidence" value="ECO:0007669"/>
    <property type="project" value="UniProtKB-KW"/>
</dbReference>
<dbReference type="CDD" id="cd02440">
    <property type="entry name" value="AdoMet_MTases"/>
    <property type="match status" value="1"/>
</dbReference>
<keyword evidence="3" id="KW-1133">Transmembrane helix</keyword>
<proteinExistence type="predicted"/>
<reference evidence="5 6" key="1">
    <citation type="submission" date="2013-08" db="EMBL/GenBank/DDBJ databases">
        <authorList>
            <person name="Weinstock G."/>
            <person name="Sodergren E."/>
            <person name="Wylie T."/>
            <person name="Fulton L."/>
            <person name="Fulton R."/>
            <person name="Fronick C."/>
            <person name="O'Laughlin M."/>
            <person name="Godfrey J."/>
            <person name="Miner T."/>
            <person name="Herter B."/>
            <person name="Appelbaum E."/>
            <person name="Cordes M."/>
            <person name="Lek S."/>
            <person name="Wollam A."/>
            <person name="Pepin K.H."/>
            <person name="Palsikar V.B."/>
            <person name="Mitreva M."/>
            <person name="Wilson R.K."/>
        </authorList>
    </citation>
    <scope>NUCLEOTIDE SEQUENCE [LARGE SCALE GENOMIC DNA]</scope>
    <source>
        <strain evidence="5 6">ATCC 700627</strain>
    </source>
</reference>
<feature type="transmembrane region" description="Helical" evidence="3">
    <location>
        <begin position="12"/>
        <end position="31"/>
    </location>
</feature>
<dbReference type="GO" id="GO:0008757">
    <property type="term" value="F:S-adenosylmethionine-dependent methyltransferase activity"/>
    <property type="evidence" value="ECO:0007669"/>
    <property type="project" value="InterPro"/>
</dbReference>
<dbReference type="InterPro" id="IPR007848">
    <property type="entry name" value="Small_mtfrase_dom"/>
</dbReference>
<evidence type="ECO:0000259" key="4">
    <source>
        <dbReference type="Pfam" id="PF05175"/>
    </source>
</evidence>
<dbReference type="EMBL" id="AWVP01000020">
    <property type="protein sequence ID" value="ERK59778.1"/>
    <property type="molecule type" value="Genomic_DNA"/>
</dbReference>
<evidence type="ECO:0000313" key="5">
    <source>
        <dbReference type="EMBL" id="ERK59778.1"/>
    </source>
</evidence>